<evidence type="ECO:0000256" key="1">
    <source>
        <dbReference type="SAM" id="MobiDB-lite"/>
    </source>
</evidence>
<feature type="region of interest" description="Disordered" evidence="1">
    <location>
        <begin position="190"/>
        <end position="244"/>
    </location>
</feature>
<feature type="compositionally biased region" description="Polar residues" evidence="1">
    <location>
        <begin position="190"/>
        <end position="202"/>
    </location>
</feature>
<gene>
    <name evidence="2" type="ORF">LTR09_012184</name>
</gene>
<proteinExistence type="predicted"/>
<protein>
    <submittedName>
        <fullName evidence="2">Uncharacterized protein</fullName>
    </submittedName>
</protein>
<feature type="compositionally biased region" description="Basic and acidic residues" evidence="1">
    <location>
        <begin position="504"/>
        <end position="522"/>
    </location>
</feature>
<dbReference type="EMBL" id="JAWDJX010000100">
    <property type="protein sequence ID" value="KAK3046311.1"/>
    <property type="molecule type" value="Genomic_DNA"/>
</dbReference>
<feature type="compositionally biased region" description="Basic and acidic residues" evidence="1">
    <location>
        <begin position="379"/>
        <end position="390"/>
    </location>
</feature>
<feature type="compositionally biased region" description="Acidic residues" evidence="1">
    <location>
        <begin position="205"/>
        <end position="214"/>
    </location>
</feature>
<feature type="region of interest" description="Disordered" evidence="1">
    <location>
        <begin position="289"/>
        <end position="395"/>
    </location>
</feature>
<feature type="compositionally biased region" description="Polar residues" evidence="1">
    <location>
        <begin position="639"/>
        <end position="648"/>
    </location>
</feature>
<feature type="region of interest" description="Disordered" evidence="1">
    <location>
        <begin position="480"/>
        <end position="877"/>
    </location>
</feature>
<dbReference type="Proteomes" id="UP001271007">
    <property type="component" value="Unassembled WGS sequence"/>
</dbReference>
<feature type="compositionally biased region" description="Low complexity" evidence="1">
    <location>
        <begin position="651"/>
        <end position="666"/>
    </location>
</feature>
<name>A0AAJ0G789_9PEZI</name>
<feature type="compositionally biased region" description="Basic and acidic residues" evidence="1">
    <location>
        <begin position="731"/>
        <end position="743"/>
    </location>
</feature>
<reference evidence="2" key="1">
    <citation type="submission" date="2023-04" db="EMBL/GenBank/DDBJ databases">
        <title>Black Yeasts Isolated from many extreme environments.</title>
        <authorList>
            <person name="Coleine C."/>
            <person name="Stajich J.E."/>
            <person name="Selbmann L."/>
        </authorList>
    </citation>
    <scope>NUCLEOTIDE SEQUENCE</scope>
    <source>
        <strain evidence="2">CCFEE 5312</strain>
    </source>
</reference>
<feature type="compositionally biased region" description="Basic and acidic residues" evidence="1">
    <location>
        <begin position="808"/>
        <end position="817"/>
    </location>
</feature>
<keyword evidence="3" id="KW-1185">Reference proteome</keyword>
<feature type="compositionally biased region" description="Basic and acidic residues" evidence="1">
    <location>
        <begin position="841"/>
        <end position="863"/>
    </location>
</feature>
<organism evidence="2 3">
    <name type="scientific">Extremus antarcticus</name>
    <dbReference type="NCBI Taxonomy" id="702011"/>
    <lineage>
        <taxon>Eukaryota</taxon>
        <taxon>Fungi</taxon>
        <taxon>Dikarya</taxon>
        <taxon>Ascomycota</taxon>
        <taxon>Pezizomycotina</taxon>
        <taxon>Dothideomycetes</taxon>
        <taxon>Dothideomycetidae</taxon>
        <taxon>Mycosphaerellales</taxon>
        <taxon>Extremaceae</taxon>
        <taxon>Extremus</taxon>
    </lineage>
</organism>
<dbReference type="AlphaFoldDB" id="A0AAJ0G789"/>
<evidence type="ECO:0000313" key="3">
    <source>
        <dbReference type="Proteomes" id="UP001271007"/>
    </source>
</evidence>
<evidence type="ECO:0000313" key="2">
    <source>
        <dbReference type="EMBL" id="KAK3046311.1"/>
    </source>
</evidence>
<sequence>MDWAPILDDEWDAFHGNMMSMEDLDKELDAFYGPNIQHGIVAAPSGSAPDQPVTQEPWLDLVLQQDEDLSTAISKLDTADHVPNPSTPHEAHSPDIMEGVEHVTAELGDDVVENSALEQPHFSSLAAPTTSDRTAPHSIIADVTQDTERATTSPLEVSDQIHNDDVNHLPDINQASARDVPILLLGQPHHTTVEPSASNQPVTELDSDGFEPIDWDTFPEPSPASATTKQNDELSGQPIHDRSARHDSIVQAGVLAETIEALSPSSKQIASGLPPQQDLTLHDAEVDHPEPITQPQEDTPPRPAAHENLLAQSSPPVAEDQPPSDEGPPASPPATATIPEAQEAIEVELPKATQATLTTPKGATTSEMAVASSAGKSSLMKEMHSEDQLNRGHARKGSVPALALTDESDGPVFARTGAPTEAEFVDIPTVGVAKSRRSSSDPELLENIALAEEKAKVMARRLSAPPSVASDVSDVAVDADAEAGGDKIDVNVEAPLPQKKKMGRPPEKTNRKHAAEDLEKAMTTKKAKAAPQNQRNPRKAAATQEQRPEDVESASAAGPDEIANTEEDVATSRKRAASKGAAGPAAGAGGKRRKTMGTSTRKARQKSDSQPEAQDVGDLPSSPDQLALSEPNGDDMTGIESQVSNQEAPATDDNATTNKTDANKTAVEQVKASQRPKNSKPRVIKELAGLQDEWNSLGEEGGRKRGRRGTGQPQLEDHVDGAEETDLAVAEVKKGEEKQKTETIESSPGPAIAHQSAKLQESTQARDRRMRPLGVAPLGKRELANLTKPWGESARTRRRKSIDTSQEQPRDVAEKKKPVGGRLLGKREFANLADAWTEPAARSEEKGRKTRAQLEKEAKEKPDAGAAVRARRQGKGV</sequence>
<accession>A0AAJ0G789</accession>
<feature type="compositionally biased region" description="Polar residues" evidence="1">
    <location>
        <begin position="353"/>
        <end position="367"/>
    </location>
</feature>
<comment type="caution">
    <text evidence="2">The sequence shown here is derived from an EMBL/GenBank/DDBJ whole genome shotgun (WGS) entry which is preliminary data.</text>
</comment>